<feature type="region of interest" description="Disordered" evidence="11">
    <location>
        <begin position="1"/>
        <end position="91"/>
    </location>
</feature>
<protein>
    <recommendedName>
        <fullName evidence="3">ubiquitinyl hydrolase 1</fullName>
        <ecNumber evidence="3">3.4.19.12</ecNumber>
    </recommendedName>
</protein>
<feature type="compositionally biased region" description="Polar residues" evidence="11">
    <location>
        <begin position="124"/>
        <end position="133"/>
    </location>
</feature>
<comment type="catalytic activity">
    <reaction evidence="1">
        <text>Thiol-dependent hydrolysis of ester, thioester, amide, peptide and isopeptide bonds formed by the C-terminal Gly of ubiquitin (a 76-residue protein attached to proteins as an intracellular targeting signal).</text>
        <dbReference type="EC" id="3.4.19.12"/>
    </reaction>
</comment>
<gene>
    <name evidence="13" type="ORF">PFMALIP_03816</name>
</gene>
<dbReference type="EMBL" id="KI925587">
    <property type="protein sequence ID" value="ETW48109.1"/>
    <property type="molecule type" value="Genomic_DNA"/>
</dbReference>
<dbReference type="SMART" id="SM01246">
    <property type="entry name" value="Josephin"/>
    <property type="match status" value="1"/>
</dbReference>
<feature type="repeat" description="WD" evidence="10">
    <location>
        <begin position="362"/>
        <end position="394"/>
    </location>
</feature>
<organism evidence="13 14">
    <name type="scientific">Plasmodium falciparum MaliPS096_E11</name>
    <dbReference type="NCBI Taxonomy" id="1036727"/>
    <lineage>
        <taxon>Eukaryota</taxon>
        <taxon>Sar</taxon>
        <taxon>Alveolata</taxon>
        <taxon>Apicomplexa</taxon>
        <taxon>Aconoidasida</taxon>
        <taxon>Haemosporida</taxon>
        <taxon>Plasmodiidae</taxon>
        <taxon>Plasmodium</taxon>
        <taxon>Plasmodium (Laverania)</taxon>
    </lineage>
</organism>
<dbReference type="SMART" id="SM00320">
    <property type="entry name" value="WD40"/>
    <property type="match status" value="6"/>
</dbReference>
<feature type="compositionally biased region" description="Basic and acidic residues" evidence="11">
    <location>
        <begin position="17"/>
        <end position="29"/>
    </location>
</feature>
<dbReference type="GO" id="GO:0034511">
    <property type="term" value="F:U3 snoRNA binding"/>
    <property type="evidence" value="ECO:0007669"/>
    <property type="project" value="InterPro"/>
</dbReference>
<dbReference type="Gene3D" id="2.130.10.10">
    <property type="entry name" value="YVTN repeat-like/Quinoprotein amine dehydrogenase"/>
    <property type="match status" value="1"/>
</dbReference>
<comment type="subcellular location">
    <subcellularLocation>
        <location evidence="2">Nucleus</location>
    </subcellularLocation>
</comment>
<keyword evidence="4 10" id="KW-0853">WD repeat</keyword>
<evidence type="ECO:0000259" key="12">
    <source>
        <dbReference type="SMART" id="SM01246"/>
    </source>
</evidence>
<evidence type="ECO:0000256" key="11">
    <source>
        <dbReference type="SAM" id="MobiDB-lite"/>
    </source>
</evidence>
<dbReference type="PANTHER" id="PTHR19865:SF0">
    <property type="entry name" value="U3 SMALL NUCLEOLAR RNA-INTERACTING PROTEIN 2"/>
    <property type="match status" value="1"/>
</dbReference>
<feature type="region of interest" description="Disordered" evidence="11">
    <location>
        <begin position="108"/>
        <end position="161"/>
    </location>
</feature>
<dbReference type="InterPro" id="IPR006155">
    <property type="entry name" value="Josephin"/>
</dbReference>
<dbReference type="InterPro" id="IPR019775">
    <property type="entry name" value="WD40_repeat_CS"/>
</dbReference>
<evidence type="ECO:0000256" key="1">
    <source>
        <dbReference type="ARBA" id="ARBA00000707"/>
    </source>
</evidence>
<dbReference type="SUPFAM" id="SSF50978">
    <property type="entry name" value="WD40 repeat-like"/>
    <property type="match status" value="1"/>
</dbReference>
<feature type="compositionally biased region" description="Basic residues" evidence="11">
    <location>
        <begin position="1"/>
        <end position="16"/>
    </location>
</feature>
<dbReference type="EC" id="3.4.19.12" evidence="3"/>
<dbReference type="GO" id="GO:0032040">
    <property type="term" value="C:small-subunit processome"/>
    <property type="evidence" value="ECO:0007669"/>
    <property type="project" value="TreeGrafter"/>
</dbReference>
<keyword evidence="5" id="KW-0645">Protease</keyword>
<feature type="domain" description="Josephin" evidence="12">
    <location>
        <begin position="611"/>
        <end position="747"/>
    </location>
</feature>
<dbReference type="PRINTS" id="PR01233">
    <property type="entry name" value="JOSEPHIN"/>
</dbReference>
<dbReference type="GO" id="GO:0006508">
    <property type="term" value="P:proteolysis"/>
    <property type="evidence" value="ECO:0007669"/>
    <property type="project" value="UniProtKB-KW"/>
</dbReference>
<evidence type="ECO:0000256" key="5">
    <source>
        <dbReference type="ARBA" id="ARBA00022670"/>
    </source>
</evidence>
<feature type="repeat" description="WD" evidence="10">
    <location>
        <begin position="455"/>
        <end position="495"/>
    </location>
</feature>
<evidence type="ECO:0000256" key="3">
    <source>
        <dbReference type="ARBA" id="ARBA00012759"/>
    </source>
</evidence>
<keyword evidence="8" id="KW-0378">Hydrolase</keyword>
<proteinExistence type="predicted"/>
<evidence type="ECO:0000256" key="7">
    <source>
        <dbReference type="ARBA" id="ARBA00022786"/>
    </source>
</evidence>
<dbReference type="Gene3D" id="3.90.70.40">
    <property type="match status" value="1"/>
</dbReference>
<evidence type="ECO:0000256" key="6">
    <source>
        <dbReference type="ARBA" id="ARBA00022737"/>
    </source>
</evidence>
<keyword evidence="6" id="KW-0677">Repeat</keyword>
<dbReference type="InterPro" id="IPR039241">
    <property type="entry name" value="Rrp9-like"/>
</dbReference>
<dbReference type="OrthoDB" id="6252103at2759"/>
<dbReference type="Pfam" id="PF00400">
    <property type="entry name" value="WD40"/>
    <property type="match status" value="3"/>
</dbReference>
<keyword evidence="9" id="KW-0539">Nucleus</keyword>
<reference evidence="13 14" key="2">
    <citation type="submission" date="2013-02" db="EMBL/GenBank/DDBJ databases">
        <title>The Genome Sequence of Plasmodium falciparum MaliPS096_E11.</title>
        <authorList>
            <consortium name="The Broad Institute Genome Sequencing Platform"/>
            <consortium name="The Broad Institute Genome Sequencing Center for Infectious Disease"/>
            <person name="Neafsey D."/>
            <person name="Cheeseman I."/>
            <person name="Volkman S."/>
            <person name="Adams J."/>
            <person name="Walker B."/>
            <person name="Young S.K."/>
            <person name="Zeng Q."/>
            <person name="Gargeya S."/>
            <person name="Fitzgerald M."/>
            <person name="Haas B."/>
            <person name="Abouelleil A."/>
            <person name="Alvarado L."/>
            <person name="Arachchi H.M."/>
            <person name="Berlin A.M."/>
            <person name="Chapman S.B."/>
            <person name="Dewar J."/>
            <person name="Goldberg J."/>
            <person name="Griggs A."/>
            <person name="Gujja S."/>
            <person name="Hansen M."/>
            <person name="Howarth C."/>
            <person name="Imamovic A."/>
            <person name="Larimer J."/>
            <person name="McCowan C."/>
            <person name="Murphy C."/>
            <person name="Neiman D."/>
            <person name="Pearson M."/>
            <person name="Priest M."/>
            <person name="Roberts A."/>
            <person name="Saif S."/>
            <person name="Shea T."/>
            <person name="Sisk P."/>
            <person name="Sykes S."/>
            <person name="Wortman J."/>
            <person name="Nusbaum C."/>
            <person name="Birren B."/>
        </authorList>
    </citation>
    <scope>NUCLEOTIDE SEQUENCE [LARGE SCALE GENOMIC DNA]</scope>
    <source>
        <strain evidence="13 14">MaliPS096_E11</strain>
    </source>
</reference>
<name>A0A024WLH9_PLAFA</name>
<dbReference type="Pfam" id="PF02099">
    <property type="entry name" value="Josephin"/>
    <property type="match status" value="1"/>
</dbReference>
<dbReference type="GO" id="GO:0004843">
    <property type="term" value="F:cysteine-type deubiquitinase activity"/>
    <property type="evidence" value="ECO:0007669"/>
    <property type="project" value="UniProtKB-EC"/>
</dbReference>
<evidence type="ECO:0000313" key="14">
    <source>
        <dbReference type="Proteomes" id="UP000030699"/>
    </source>
</evidence>
<evidence type="ECO:0000256" key="9">
    <source>
        <dbReference type="ARBA" id="ARBA00023242"/>
    </source>
</evidence>
<dbReference type="InterPro" id="IPR001680">
    <property type="entry name" value="WD40_rpt"/>
</dbReference>
<dbReference type="InterPro" id="IPR036322">
    <property type="entry name" value="WD40_repeat_dom_sf"/>
</dbReference>
<dbReference type="Gene3D" id="3.10.20.90">
    <property type="entry name" value="Phosphatidylinositol 3-kinase Catalytic Subunit, Chain A, domain 1"/>
    <property type="match status" value="1"/>
</dbReference>
<evidence type="ECO:0000256" key="4">
    <source>
        <dbReference type="ARBA" id="ARBA00022574"/>
    </source>
</evidence>
<dbReference type="InterPro" id="IPR015943">
    <property type="entry name" value="WD40/YVTN_repeat-like_dom_sf"/>
</dbReference>
<reference evidence="13 14" key="1">
    <citation type="submission" date="2013-02" db="EMBL/GenBank/DDBJ databases">
        <title>The Genome Annotation of Plasmodium falciparum MaliPS096_E11.</title>
        <authorList>
            <consortium name="The Broad Institute Genome Sequencing Platform"/>
            <consortium name="The Broad Institute Genome Sequencing Center for Infectious Disease"/>
            <person name="Neafsey D."/>
            <person name="Hoffman S."/>
            <person name="Volkman S."/>
            <person name="Rosenthal P."/>
            <person name="Walker B."/>
            <person name="Young S.K."/>
            <person name="Zeng Q."/>
            <person name="Gargeya S."/>
            <person name="Fitzgerald M."/>
            <person name="Haas B."/>
            <person name="Abouelleil A."/>
            <person name="Allen A.W."/>
            <person name="Alvarado L."/>
            <person name="Arachchi H.M."/>
            <person name="Berlin A.M."/>
            <person name="Chapman S.B."/>
            <person name="Gainer-Dewar J."/>
            <person name="Goldberg J."/>
            <person name="Griggs A."/>
            <person name="Gujja S."/>
            <person name="Hansen M."/>
            <person name="Howarth C."/>
            <person name="Imamovic A."/>
            <person name="Ireland A."/>
            <person name="Larimer J."/>
            <person name="McCowan C."/>
            <person name="Murphy C."/>
            <person name="Pearson M."/>
            <person name="Poon T.W."/>
            <person name="Priest M."/>
            <person name="Roberts A."/>
            <person name="Saif S."/>
            <person name="Shea T."/>
            <person name="Sisk P."/>
            <person name="Sykes S."/>
            <person name="Wortman J."/>
            <person name="Nusbaum C."/>
            <person name="Birren B."/>
        </authorList>
    </citation>
    <scope>NUCLEOTIDE SEQUENCE [LARGE SCALE GENOMIC DNA]</scope>
    <source>
        <strain evidence="13 14">MaliPS096_E11</strain>
    </source>
</reference>
<evidence type="ECO:0000256" key="10">
    <source>
        <dbReference type="PROSITE-ProRule" id="PRU00221"/>
    </source>
</evidence>
<feature type="compositionally biased region" description="Acidic residues" evidence="11">
    <location>
        <begin position="60"/>
        <end position="69"/>
    </location>
</feature>
<dbReference type="PROSITE" id="PS00678">
    <property type="entry name" value="WD_REPEATS_1"/>
    <property type="match status" value="1"/>
</dbReference>
<keyword evidence="7" id="KW-0833">Ubl conjugation pathway</keyword>
<feature type="repeat" description="WD" evidence="10">
    <location>
        <begin position="431"/>
        <end position="446"/>
    </location>
</feature>
<sequence>MKFQNKRKKKHFVKNKKGNEKNKANKNIDDSEIESDDILSSQDSDNNVTFLNKKKKLNYDEEDYSDEDINNNKNVDEENDDNEYENVFNNPEERKIYLAKKYLKDMGIESSDEDNEEEDSSDEAQSIHSAESQKSIDDKLSDDPFSSDEESDKKKKKKKVSNVLIDNEKSQSKKHLLNLGNKIKIFYDEKLSSNVTNRNNKNEFKLKTQQCNDNNNNINIHNNILCDNKNLIFYYGHKKSVTCVASPDYNLSFVDQYEYKNEHNVNKYNGYNNGKFFYQNNENNNINDIHNNNYCGEEDMSNNHNKDDIIMEPKFFENTSINTIYTGGKDACIIEWDIIKGEKVHIYKGNKNSFTGFGDKNSISHFKSVMDIYCNKYNSFFISVGSDNLINVWDNRINKKCTNSIIGHKNIISGIVGCNSNIEELHMDHNFFTSSYDKTIKLWDLRFFDKCINTYLGHTNNILTMNSIDQNKLITSSSDYTLRVWNTKNDNHILFNINYEIIESCCTLNNRIFIAGTFSGHIYVFNSSYKKPICIQQNAHNSFSITSLISIPYTNIFISGSYDGYVHFWQFKNMNKISASVQKIMTVQVNGTVNKFSFAHNYSNIYILKLGPYYSEDVLASIGKELDEKENEFLRSSSNDLVRNNSFNVLDDGFINISVIIESLRRMNILLKHVYEEDLIKIISSNHQDIGYICNLQEHWFSIRKIHNTWYVLDSLKSSPLYIKDMNLKFYFNDVIKKYHIFSVQNINPYVSLPKPDINFIPKNINQFYIPTNEISEISGVSDNFLLEDRYNLNKSENYSAFNQINNTPNFRWPENGGRRLNDDINTTNMNNVDDDDDLKIALKLSMEEYIKNMVPPLEETSDENCINVMVKLPNKKIHKRFSFTKTLSDLFYWIEYESAQGQDITSSLLFKNNYYLYQLYPRRKFCKYQNGSIELHTGGKGSKVKYKVIKNEEMQEFGV</sequence>
<dbReference type="PANTHER" id="PTHR19865">
    <property type="entry name" value="U3 SMALL NUCLEOLAR RNA INTERACTING PROTEIN 2"/>
    <property type="match status" value="1"/>
</dbReference>
<accession>A0A024WLH9</accession>
<evidence type="ECO:0000313" key="13">
    <source>
        <dbReference type="EMBL" id="ETW48109.1"/>
    </source>
</evidence>
<dbReference type="Proteomes" id="UP000030699">
    <property type="component" value="Unassembled WGS sequence"/>
</dbReference>
<evidence type="ECO:0000256" key="8">
    <source>
        <dbReference type="ARBA" id="ARBA00022801"/>
    </source>
</evidence>
<dbReference type="AlphaFoldDB" id="A0A024WLH9"/>
<dbReference type="GO" id="GO:0016579">
    <property type="term" value="P:protein deubiquitination"/>
    <property type="evidence" value="ECO:0007669"/>
    <property type="project" value="InterPro"/>
</dbReference>
<evidence type="ECO:0000256" key="2">
    <source>
        <dbReference type="ARBA" id="ARBA00004123"/>
    </source>
</evidence>
<feature type="compositionally biased region" description="Acidic residues" evidence="11">
    <location>
        <begin position="110"/>
        <end position="122"/>
    </location>
</feature>
<dbReference type="PROSITE" id="PS50082">
    <property type="entry name" value="WD_REPEATS_2"/>
    <property type="match status" value="3"/>
</dbReference>